<keyword evidence="2" id="KW-1133">Transmembrane helix</keyword>
<dbReference type="AlphaFoldDB" id="A0A0R2CLP6"/>
<sequence>MDLSQQSDSVKTSTAVNSQASLAASQSVSSISSSETSGSMVSSATLNESMEPSKTKVTKWWNRWFASIKHPLSYQPNSKSNFGIIALIINGILIFSILMLIMQVTVNKSLLRGLDDQLTKMLGEFVIIMVVGAPLLLFVILRLVMKNQLSLLAMLNQLATFLNLSSLLFVVSLIFLMGPIGINVLSISTLLLMIGLGVNFLGAVSMLFTNKNYGRLDKFYVTVGFWLSSSILYSMDFYYVIYSPIFNYFKRLFF</sequence>
<feature type="transmembrane region" description="Helical" evidence="2">
    <location>
        <begin position="125"/>
        <end position="145"/>
    </location>
</feature>
<feature type="transmembrane region" description="Helical" evidence="2">
    <location>
        <begin position="157"/>
        <end position="178"/>
    </location>
</feature>
<feature type="region of interest" description="Disordered" evidence="1">
    <location>
        <begin position="1"/>
        <end position="27"/>
    </location>
</feature>
<feature type="transmembrane region" description="Helical" evidence="2">
    <location>
        <begin position="219"/>
        <end position="241"/>
    </location>
</feature>
<evidence type="ECO:0000313" key="4">
    <source>
        <dbReference type="Proteomes" id="UP000051586"/>
    </source>
</evidence>
<keyword evidence="2" id="KW-0472">Membrane</keyword>
<dbReference type="EMBL" id="AYZI01000001">
    <property type="protein sequence ID" value="KRM92520.1"/>
    <property type="molecule type" value="Genomic_DNA"/>
</dbReference>
<proteinExistence type="predicted"/>
<evidence type="ECO:0000256" key="2">
    <source>
        <dbReference type="SAM" id="Phobius"/>
    </source>
</evidence>
<feature type="transmembrane region" description="Helical" evidence="2">
    <location>
        <begin position="184"/>
        <end position="207"/>
    </location>
</feature>
<accession>A0A0R2CLP6</accession>
<dbReference type="Proteomes" id="UP000051586">
    <property type="component" value="Unassembled WGS sequence"/>
</dbReference>
<evidence type="ECO:0000313" key="3">
    <source>
        <dbReference type="EMBL" id="KRM92520.1"/>
    </source>
</evidence>
<name>A0A0R2CLP6_9LACO</name>
<feature type="compositionally biased region" description="Polar residues" evidence="1">
    <location>
        <begin position="1"/>
        <end position="14"/>
    </location>
</feature>
<keyword evidence="2" id="KW-0812">Transmembrane</keyword>
<reference evidence="3 4" key="1">
    <citation type="journal article" date="2015" name="Genome Announc.">
        <title>Expanding the biotechnology potential of lactobacilli through comparative genomics of 213 strains and associated genera.</title>
        <authorList>
            <person name="Sun Z."/>
            <person name="Harris H.M."/>
            <person name="McCann A."/>
            <person name="Guo C."/>
            <person name="Argimon S."/>
            <person name="Zhang W."/>
            <person name="Yang X."/>
            <person name="Jeffery I.B."/>
            <person name="Cooney J.C."/>
            <person name="Kagawa T.F."/>
            <person name="Liu W."/>
            <person name="Song Y."/>
            <person name="Salvetti E."/>
            <person name="Wrobel A."/>
            <person name="Rasinkangas P."/>
            <person name="Parkhill J."/>
            <person name="Rea M.C."/>
            <person name="O'Sullivan O."/>
            <person name="Ritari J."/>
            <person name="Douillard F.P."/>
            <person name="Paul Ross R."/>
            <person name="Yang R."/>
            <person name="Briner A.E."/>
            <person name="Felis G.E."/>
            <person name="de Vos W.M."/>
            <person name="Barrangou R."/>
            <person name="Klaenhammer T.R."/>
            <person name="Caufield P.W."/>
            <person name="Cui Y."/>
            <person name="Zhang H."/>
            <person name="O'Toole P.W."/>
        </authorList>
    </citation>
    <scope>NUCLEOTIDE SEQUENCE [LARGE SCALE GENOMIC DNA]</scope>
    <source>
        <strain evidence="3 4">DSM 22689</strain>
    </source>
</reference>
<protein>
    <submittedName>
        <fullName evidence="3">Uncharacterized protein</fullName>
    </submittedName>
</protein>
<comment type="caution">
    <text evidence="3">The sequence shown here is derived from an EMBL/GenBank/DDBJ whole genome shotgun (WGS) entry which is preliminary data.</text>
</comment>
<evidence type="ECO:0000256" key="1">
    <source>
        <dbReference type="SAM" id="MobiDB-lite"/>
    </source>
</evidence>
<organism evidence="3 4">
    <name type="scientific">Fructilactobacillus florum DSM 22689 = JCM 16035</name>
    <dbReference type="NCBI Taxonomy" id="1423745"/>
    <lineage>
        <taxon>Bacteria</taxon>
        <taxon>Bacillati</taxon>
        <taxon>Bacillota</taxon>
        <taxon>Bacilli</taxon>
        <taxon>Lactobacillales</taxon>
        <taxon>Lactobacillaceae</taxon>
        <taxon>Fructilactobacillus</taxon>
    </lineage>
</organism>
<dbReference type="STRING" id="1423745.GCA_001311215_00483"/>
<dbReference type="PATRIC" id="fig|1423745.4.peg.139"/>
<feature type="transmembrane region" description="Helical" evidence="2">
    <location>
        <begin position="82"/>
        <end position="105"/>
    </location>
</feature>
<feature type="compositionally biased region" description="Low complexity" evidence="1">
    <location>
        <begin position="15"/>
        <end position="27"/>
    </location>
</feature>
<dbReference type="RefSeq" id="WP_035422092.1">
    <property type="nucleotide sequence ID" value="NZ_AYZI01000001.1"/>
</dbReference>
<gene>
    <name evidence="3" type="ORF">FC87_GL000132</name>
</gene>